<evidence type="ECO:0000313" key="2">
    <source>
        <dbReference type="Proteomes" id="UP000663444"/>
    </source>
</evidence>
<dbReference type="EMBL" id="CP064781">
    <property type="protein sequence ID" value="QRJ65047.1"/>
    <property type="molecule type" value="Genomic_DNA"/>
</dbReference>
<name>A0A974SRD5_9RHOO</name>
<dbReference type="RefSeq" id="WP_203388572.1">
    <property type="nucleotide sequence ID" value="NZ_CP064781.1"/>
</dbReference>
<evidence type="ECO:0000313" key="1">
    <source>
        <dbReference type="EMBL" id="QRJ65047.1"/>
    </source>
</evidence>
<protein>
    <submittedName>
        <fullName evidence="1">Uncharacterized protein</fullName>
    </submittedName>
</protein>
<sequence length="91" mass="10168">MSEQLVGVVAESLLECAGEGNEVGREDSVERLREDAERYRWLRQQQAINCWPQVVDGLYRLIGNELDAAVDEAMHAARGARRSPSGRSILN</sequence>
<accession>A0A974SRD5</accession>
<gene>
    <name evidence="1" type="ORF">IWH25_06820</name>
</gene>
<organism evidence="1 2">
    <name type="scientific">Azospira restricta</name>
    <dbReference type="NCBI Taxonomy" id="404405"/>
    <lineage>
        <taxon>Bacteria</taxon>
        <taxon>Pseudomonadati</taxon>
        <taxon>Pseudomonadota</taxon>
        <taxon>Betaproteobacteria</taxon>
        <taxon>Rhodocyclales</taxon>
        <taxon>Rhodocyclaceae</taxon>
        <taxon>Azospira</taxon>
    </lineage>
</organism>
<reference evidence="1" key="1">
    <citation type="submission" date="2020-11" db="EMBL/GenBank/DDBJ databases">
        <title>Azospira restricta DSM 18626 genome sequence.</title>
        <authorList>
            <person name="Moe W.M."/>
        </authorList>
    </citation>
    <scope>NUCLEOTIDE SEQUENCE</scope>
    <source>
        <strain evidence="1">DSM 18626</strain>
    </source>
</reference>
<keyword evidence="2" id="KW-1185">Reference proteome</keyword>
<dbReference type="KEGG" id="ares:IWH25_06820"/>
<dbReference type="Proteomes" id="UP000663444">
    <property type="component" value="Chromosome"/>
</dbReference>
<proteinExistence type="predicted"/>
<dbReference type="AlphaFoldDB" id="A0A974SRD5"/>